<comment type="caution">
    <text evidence="4">The sequence shown here is derived from an EMBL/GenBank/DDBJ whole genome shotgun (WGS) entry which is preliminary data.</text>
</comment>
<name>A0AAV4N0X2_9ARAC</name>
<dbReference type="EMBL" id="BPLQ01001086">
    <property type="protein sequence ID" value="GIX78422.1"/>
    <property type="molecule type" value="Genomic_DNA"/>
</dbReference>
<dbReference type="AlphaFoldDB" id="A0AAV4N0X2"/>
<keyword evidence="2" id="KW-1133">Transmembrane helix</keyword>
<feature type="transmembrane region" description="Helical" evidence="2">
    <location>
        <begin position="947"/>
        <end position="971"/>
    </location>
</feature>
<keyword evidence="3" id="KW-0732">Signal</keyword>
<keyword evidence="2" id="KW-0812">Transmembrane</keyword>
<proteinExistence type="predicted"/>
<evidence type="ECO:0000256" key="1">
    <source>
        <dbReference type="SAM" id="MobiDB-lite"/>
    </source>
</evidence>
<reference evidence="4 5" key="1">
    <citation type="submission" date="2021-06" db="EMBL/GenBank/DDBJ databases">
        <title>Caerostris darwini draft genome.</title>
        <authorList>
            <person name="Kono N."/>
            <person name="Arakawa K."/>
        </authorList>
    </citation>
    <scope>NUCLEOTIDE SEQUENCE [LARGE SCALE GENOMIC DNA]</scope>
</reference>
<sequence>MLFPTLFITYAFLQISFCTQSDVPAEDLAQTSPYEISSTTSDLNTESGTEKITSGHFSSTTLKVMDNSDQSQDDPITTSALISHSSEVKITWNPVSSIVVTARSPTESGDSDSTLPSSTSPIVSRANTLHYQTTPFIFENLDHGENELDSDANISKITFRTTRYPIHKEVIKSENSTDSSPVLLNTAPENNSDSLLKTNLSVFNSSETTQIISESDTSTDDLKETDSLEVATYVAERTKFSSHPHHPSIPTTINSESNVTVTLQDSTTENVSTESHIETKPQESNAFYSSLNSAFTEASKNLESTEAVTLSNHAEIDSNMLTVAKDKNMVMITNQPEIAILHTTYSDTLPSEFNTDHYSTFQTDLPTVKSKDISILKESTTSRIVNVPSDHSVSLNPYTESLSPSDISGEVNNNMTTERSEKKILITDQSTLPYTLHSDIPSEFHTEKSSEFINLQESTTPRVSTAHPDRSVHAKSLDPSDVPYIPASEDDRTVFATSYDSVKTTEIGTTLSNIIDFHRTYPVLYDKKTTTVTSISEVTETEKPMISETTSHIPTFEDGTKNLTMDLTETKMPSTHVFTDQNTKEVTSTFFTNPMPTLVENVSTTNFSINIFTTTQSSIKYSSTEIETNKTKENLSTTESSILITTLKDSSSSISPTSLNDLNVKSTAENTENNIMLQTFSHPPVSTTTEHSASYADQSISTTVYPNLIFNTEETSTTSKLITSGVIYQETTITTDSSSTLKMDVQSTSSQTHREGKHIPFSTASTDTSPYSFFIVTTDKITTALDETKISYKQIQIEDLNLMDRTNMITAVIQFPENYMMNETSMEIKLTKTHQWLEEILTKEFQNWTRDPFEETEEEKYNNSFGNISIFYIIPTPETNASHITLTFVVYNVWRNVTLPAHFALGSLNFYSKNLKESVNANAVHFSLGLSTEARSYDLLSEVINKYGIIIFTICLAVVGITALICVVVYYRKKTRQSIHYLADNKLQQAVGIDLTPASIILQEEKEKGSKICDDEGWLVPIADVPVAEDGTTPNVQDTKL</sequence>
<accession>A0AAV4N0X2</accession>
<organism evidence="4 5">
    <name type="scientific">Caerostris darwini</name>
    <dbReference type="NCBI Taxonomy" id="1538125"/>
    <lineage>
        <taxon>Eukaryota</taxon>
        <taxon>Metazoa</taxon>
        <taxon>Ecdysozoa</taxon>
        <taxon>Arthropoda</taxon>
        <taxon>Chelicerata</taxon>
        <taxon>Arachnida</taxon>
        <taxon>Araneae</taxon>
        <taxon>Araneomorphae</taxon>
        <taxon>Entelegynae</taxon>
        <taxon>Araneoidea</taxon>
        <taxon>Araneidae</taxon>
        <taxon>Caerostris</taxon>
    </lineage>
</organism>
<evidence type="ECO:0000313" key="4">
    <source>
        <dbReference type="EMBL" id="GIX78422.1"/>
    </source>
</evidence>
<feature type="chain" id="PRO_5043864927" evidence="3">
    <location>
        <begin position="19"/>
        <end position="1041"/>
    </location>
</feature>
<evidence type="ECO:0000256" key="3">
    <source>
        <dbReference type="SAM" id="SignalP"/>
    </source>
</evidence>
<gene>
    <name evidence="4" type="primary">AVEN_46897_1</name>
    <name evidence="4" type="ORF">CDAR_313781</name>
</gene>
<feature type="region of interest" description="Disordered" evidence="1">
    <location>
        <begin position="458"/>
        <end position="485"/>
    </location>
</feature>
<keyword evidence="2" id="KW-0472">Membrane</keyword>
<evidence type="ECO:0000256" key="2">
    <source>
        <dbReference type="SAM" id="Phobius"/>
    </source>
</evidence>
<keyword evidence="5" id="KW-1185">Reference proteome</keyword>
<feature type="compositionally biased region" description="Basic and acidic residues" evidence="1">
    <location>
        <begin position="467"/>
        <end position="478"/>
    </location>
</feature>
<feature type="signal peptide" evidence="3">
    <location>
        <begin position="1"/>
        <end position="18"/>
    </location>
</feature>
<dbReference type="Proteomes" id="UP001054837">
    <property type="component" value="Unassembled WGS sequence"/>
</dbReference>
<protein>
    <submittedName>
        <fullName evidence="4">Uncharacterized protein</fullName>
    </submittedName>
</protein>
<evidence type="ECO:0000313" key="5">
    <source>
        <dbReference type="Proteomes" id="UP001054837"/>
    </source>
</evidence>